<keyword evidence="3" id="KW-0274">FAD</keyword>
<evidence type="ECO:0000256" key="2">
    <source>
        <dbReference type="ARBA" id="ARBA00022630"/>
    </source>
</evidence>
<proteinExistence type="predicted"/>
<evidence type="ECO:0000256" key="1">
    <source>
        <dbReference type="ARBA" id="ARBA00001974"/>
    </source>
</evidence>
<dbReference type="Gene3D" id="3.50.50.60">
    <property type="entry name" value="FAD/NAD(P)-binding domain"/>
    <property type="match status" value="2"/>
</dbReference>
<dbReference type="Proteomes" id="UP000285138">
    <property type="component" value="Unassembled WGS sequence"/>
</dbReference>
<name>A0A424YI92_9FIRM</name>
<dbReference type="InterPro" id="IPR050260">
    <property type="entry name" value="FAD-bd_OxRdtase"/>
</dbReference>
<evidence type="ECO:0000256" key="3">
    <source>
        <dbReference type="ARBA" id="ARBA00022827"/>
    </source>
</evidence>
<protein>
    <submittedName>
        <fullName evidence="5">NAD(P)/FAD-dependent oxidoreductase</fullName>
    </submittedName>
</protein>
<dbReference type="Pfam" id="PF07992">
    <property type="entry name" value="Pyr_redox_2"/>
    <property type="match status" value="1"/>
</dbReference>
<evidence type="ECO:0000313" key="6">
    <source>
        <dbReference type="Proteomes" id="UP000285138"/>
    </source>
</evidence>
<keyword evidence="2" id="KW-0285">Flavoprotein</keyword>
<comment type="cofactor">
    <cofactor evidence="1">
        <name>FAD</name>
        <dbReference type="ChEBI" id="CHEBI:57692"/>
    </cofactor>
</comment>
<dbReference type="PRINTS" id="PR00411">
    <property type="entry name" value="PNDRDTASEI"/>
</dbReference>
<dbReference type="InterPro" id="IPR023753">
    <property type="entry name" value="FAD/NAD-binding_dom"/>
</dbReference>
<feature type="non-terminal residue" evidence="5">
    <location>
        <position position="208"/>
    </location>
</feature>
<reference evidence="5 6" key="1">
    <citation type="submission" date="2018-08" db="EMBL/GenBank/DDBJ databases">
        <title>The metabolism and importance of syntrophic acetate oxidation coupled to methane or sulfide production in haloalkaline environments.</title>
        <authorList>
            <person name="Timmers P.H.A."/>
            <person name="Vavourakis C.D."/>
            <person name="Sorokin D.Y."/>
            <person name="Sinninghe Damste J.S."/>
            <person name="Muyzer G."/>
            <person name="Stams A.J.M."/>
            <person name="Plugge C.M."/>
        </authorList>
    </citation>
    <scope>NUCLEOTIDE SEQUENCE [LARGE SCALE GENOMIC DNA]</scope>
    <source>
        <strain evidence="5">MSAO_Bac1</strain>
    </source>
</reference>
<accession>A0A424YI92</accession>
<dbReference type="PRINTS" id="PR00368">
    <property type="entry name" value="FADPNR"/>
</dbReference>
<dbReference type="PANTHER" id="PTHR43429">
    <property type="entry name" value="PYRIDINE NUCLEOTIDE-DISULFIDE OXIDOREDUCTASE DOMAIN-CONTAINING"/>
    <property type="match status" value="1"/>
</dbReference>
<feature type="domain" description="FAD/NAD(P)-binding" evidence="4">
    <location>
        <begin position="4"/>
        <end position="207"/>
    </location>
</feature>
<dbReference type="GO" id="GO:0016491">
    <property type="term" value="F:oxidoreductase activity"/>
    <property type="evidence" value="ECO:0007669"/>
    <property type="project" value="InterPro"/>
</dbReference>
<comment type="caution">
    <text evidence="5">The sequence shown here is derived from an EMBL/GenBank/DDBJ whole genome shotgun (WGS) entry which is preliminary data.</text>
</comment>
<evidence type="ECO:0000259" key="4">
    <source>
        <dbReference type="Pfam" id="PF07992"/>
    </source>
</evidence>
<dbReference type="PANTHER" id="PTHR43429:SF3">
    <property type="entry name" value="NITRITE REDUCTASE [NAD(P)H]"/>
    <property type="match status" value="1"/>
</dbReference>
<dbReference type="AlphaFoldDB" id="A0A424YI92"/>
<evidence type="ECO:0000313" key="5">
    <source>
        <dbReference type="EMBL" id="RQD77993.1"/>
    </source>
</evidence>
<gene>
    <name evidence="5" type="ORF">D5R97_01240</name>
</gene>
<dbReference type="EMBL" id="QZAA01000043">
    <property type="protein sequence ID" value="RQD77993.1"/>
    <property type="molecule type" value="Genomic_DNA"/>
</dbReference>
<organism evidence="5 6">
    <name type="scientific">Candidatus Syntrophonatronum acetioxidans</name>
    <dbReference type="NCBI Taxonomy" id="1795816"/>
    <lineage>
        <taxon>Bacteria</taxon>
        <taxon>Bacillati</taxon>
        <taxon>Bacillota</taxon>
        <taxon>Clostridia</taxon>
        <taxon>Eubacteriales</taxon>
        <taxon>Syntrophomonadaceae</taxon>
        <taxon>Candidatus Syntrophonatronum</taxon>
    </lineage>
</organism>
<sequence length="208" mass="22833">MNEYLIIGNSAAATGAIEGIRTVDKKGEITVLSEEPHLCYSRPLISYFLAGKVDGEKLIYRGWDFYQRNNVKLYLGRKVIKLDSPKKIVEMEGNGEFSYKKLLIATGSSPLTPPVKGTGKKGQHFFYTLNDVYDLKENIKEGESAVIVGGGLIGLKAAEALSLKGLKVTVVERAPYLLSSILNQVSAAILEERIRNSGIRVIVNNTVE</sequence>
<dbReference type="InterPro" id="IPR036188">
    <property type="entry name" value="FAD/NAD-bd_sf"/>
</dbReference>
<dbReference type="SUPFAM" id="SSF51905">
    <property type="entry name" value="FAD/NAD(P)-binding domain"/>
    <property type="match status" value="1"/>
</dbReference>